<protein>
    <submittedName>
        <fullName evidence="1">Uncharacterized protein</fullName>
    </submittedName>
</protein>
<name>A0ACC0VDM3_9HYPO</name>
<dbReference type="EMBL" id="CM047940">
    <property type="protein sequence ID" value="KAI9904304.1"/>
    <property type="molecule type" value="Genomic_DNA"/>
</dbReference>
<evidence type="ECO:0000313" key="2">
    <source>
        <dbReference type="Proteomes" id="UP001163324"/>
    </source>
</evidence>
<reference evidence="1" key="1">
    <citation type="submission" date="2022-10" db="EMBL/GenBank/DDBJ databases">
        <title>Complete Genome of Trichothecium roseum strain YXFP-22015, a Plant Pathogen Isolated from Citrus.</title>
        <authorList>
            <person name="Wang Y."/>
            <person name="Zhu L."/>
        </authorList>
    </citation>
    <scope>NUCLEOTIDE SEQUENCE</scope>
    <source>
        <strain evidence="1">YXFP-22015</strain>
    </source>
</reference>
<accession>A0ACC0VDM3</accession>
<evidence type="ECO:0000313" key="1">
    <source>
        <dbReference type="EMBL" id="KAI9904304.1"/>
    </source>
</evidence>
<proteinExistence type="predicted"/>
<comment type="caution">
    <text evidence="1">The sequence shown here is derived from an EMBL/GenBank/DDBJ whole genome shotgun (WGS) entry which is preliminary data.</text>
</comment>
<gene>
    <name evidence="1" type="ORF">N3K66_000833</name>
</gene>
<organism evidence="1 2">
    <name type="scientific">Trichothecium roseum</name>
    <dbReference type="NCBI Taxonomy" id="47278"/>
    <lineage>
        <taxon>Eukaryota</taxon>
        <taxon>Fungi</taxon>
        <taxon>Dikarya</taxon>
        <taxon>Ascomycota</taxon>
        <taxon>Pezizomycotina</taxon>
        <taxon>Sordariomycetes</taxon>
        <taxon>Hypocreomycetidae</taxon>
        <taxon>Hypocreales</taxon>
        <taxon>Hypocreales incertae sedis</taxon>
        <taxon>Trichothecium</taxon>
    </lineage>
</organism>
<dbReference type="Proteomes" id="UP001163324">
    <property type="component" value="Chromosome 1"/>
</dbReference>
<sequence length="1054" mass="115766">MIRTSSGNKRHTIIQNHGLCKDHSILNPSNTIKCLSIIRRQYPTLEYAHIIRNPVTTRNLHRSIALVRDTRPKITHHTHVNQHPRSKNCNSSSIANTTPNTMATNTMMVSGMSNDSTMNDIMRITNMGPASMNPSGLNLNGWSLSDLNLRLVGPTSMYSSTVSHCRTTATAYTRKRLFGNFTPRIQTLIPAKRFDMKCRASLEHGPSTRDLITNKGPRRTITILMHLETDPGLLSGRRDSLPNKTHGKCANLRKTLPRSMIQQQQPQQPQNQQQHGIHSQHSSPYLRDDTGTVVARKGQYDRSYAPRFAEEPTVNRQIAYESDPARVPDAPSDWHTSSTPRANDRAWPSRWPKGTLSVLDHQPRSAQEHAALALEHQRTLAAPIEQQEPQPSDINGIAMPHERAQQPAWQHCALTPAQDPEGFQASQTVNPAQPDHVAHGSYYTPKDERAHQSGLASSPAGAAYNQSEHGPQAPMTLNYGYEAVDAPRLPPSSPGQQSRRPSTSMQPPPRPPSRALGNNTEYQPPLVSDYGYEMSPVRQQIDQQSPTTGRHSDTPSDMKSPALPQNAGEDYDQETASPEENQSRSDYHAASLVIEQTSENGRRGSNRGSNRGSSRGSAKSTPLNRRQPQSPKANITPTSKAGRGGKGSSRASSRAATGTKRKNENAETDANLGPAPKKREFKGRKQQGSSTPSKTKRTIVVQQPLNQAAAAALSAMSVSMSTNTSNPEAPSAATSMPAPPPPVPRRESPVLTSRPSQDSYIPAQAPLPSQTSRSRISIQALSNSSAVSEVPGSLSARLGHSPQGSSPTEVFYSPKACFSPSSPEAQPDQTAQATEEASPARKAWAILMRKDNAWPKGSPCTFGHSLIEMVAKHSYKLFEPPSLRLSRKGKERAILPTFDDLVFGPAYIANGQRQRAMREFYLARATRSLEWPPPEESITNQFPIADETTIEEQPDTATNDSTTATEQDRIPEEELAMYDLREPVHPVVSRNIEHITFASIHNMAQIATSMIGASETASDRQLSRPLVFAWPSRCATCHEPVFGSTFHPERPSKK</sequence>
<keyword evidence="2" id="KW-1185">Reference proteome</keyword>